<dbReference type="GO" id="GO:0000159">
    <property type="term" value="C:protein phosphatase type 2A complex"/>
    <property type="evidence" value="ECO:0007669"/>
    <property type="project" value="InterPro"/>
</dbReference>
<dbReference type="GO" id="GO:0019888">
    <property type="term" value="F:protein phosphatase regulator activity"/>
    <property type="evidence" value="ECO:0007669"/>
    <property type="project" value="InterPro"/>
</dbReference>
<proteinExistence type="predicted"/>
<dbReference type="Pfam" id="PF01603">
    <property type="entry name" value="B56"/>
    <property type="match status" value="1"/>
</dbReference>
<accession>A0A4Z1SMY7</accession>
<reference evidence="2 3" key="1">
    <citation type="submission" date="2019-05" db="EMBL/GenBank/DDBJ databases">
        <title>The compact genome of Giardia muris reveals important steps in the evolution of intestinal protozoan parasites.</title>
        <authorList>
            <person name="Xu F."/>
            <person name="Jimenez-Gonzalez A."/>
            <person name="Einarsson E."/>
            <person name="Astvaldsson A."/>
            <person name="Peirasmaki D."/>
            <person name="Eckmann L."/>
            <person name="Andersson J.O."/>
            <person name="Svard S.G."/>
            <person name="Jerlstrom-Hultqvist J."/>
        </authorList>
    </citation>
    <scope>NUCLEOTIDE SEQUENCE [LARGE SCALE GENOMIC DNA]</scope>
    <source>
        <strain evidence="2 3">Roberts-Thomson</strain>
    </source>
</reference>
<dbReference type="SUPFAM" id="SSF48371">
    <property type="entry name" value="ARM repeat"/>
    <property type="match status" value="1"/>
</dbReference>
<dbReference type="InterPro" id="IPR002554">
    <property type="entry name" value="PP2A_B56"/>
</dbReference>
<organism evidence="2 3">
    <name type="scientific">Giardia muris</name>
    <dbReference type="NCBI Taxonomy" id="5742"/>
    <lineage>
        <taxon>Eukaryota</taxon>
        <taxon>Metamonada</taxon>
        <taxon>Diplomonadida</taxon>
        <taxon>Hexamitidae</taxon>
        <taxon>Giardiinae</taxon>
        <taxon>Giardia</taxon>
    </lineage>
</organism>
<comment type="caution">
    <text evidence="2">The sequence shown here is derived from an EMBL/GenBank/DDBJ whole genome shotgun (WGS) entry which is preliminary data.</text>
</comment>
<protein>
    <submittedName>
        <fullName evidence="2">Protein phosphatase 2A B' regulatory subunit Wdb1</fullName>
    </submittedName>
</protein>
<dbReference type="EMBL" id="VDLU01000004">
    <property type="protein sequence ID" value="TNJ27066.1"/>
    <property type="molecule type" value="Genomic_DNA"/>
</dbReference>
<evidence type="ECO:0000256" key="1">
    <source>
        <dbReference type="SAM" id="MobiDB-lite"/>
    </source>
</evidence>
<dbReference type="PANTHER" id="PTHR10257:SF3">
    <property type="entry name" value="SERINE_THREONINE-PROTEIN PHOSPHATASE 2A 56 KDA REGULATORY SUBUNIT GAMMA ISOFORM"/>
    <property type="match status" value="1"/>
</dbReference>
<dbReference type="PANTHER" id="PTHR10257">
    <property type="entry name" value="SERINE/THREONINE PROTEIN PHOSPHATASE 2A PP2A REGULATORY SUBUNIT B"/>
    <property type="match status" value="1"/>
</dbReference>
<evidence type="ECO:0000313" key="3">
    <source>
        <dbReference type="Proteomes" id="UP000315496"/>
    </source>
</evidence>
<dbReference type="VEuPathDB" id="GiardiaDB:GMRT_14145"/>
<keyword evidence="3" id="KW-1185">Reference proteome</keyword>
<evidence type="ECO:0000313" key="2">
    <source>
        <dbReference type="EMBL" id="TNJ27066.1"/>
    </source>
</evidence>
<name>A0A4Z1SMY7_GIAMU</name>
<dbReference type="InterPro" id="IPR011989">
    <property type="entry name" value="ARM-like"/>
</dbReference>
<dbReference type="Proteomes" id="UP000315496">
    <property type="component" value="Chromosome 4"/>
</dbReference>
<dbReference type="Gene3D" id="1.25.10.10">
    <property type="entry name" value="Leucine-rich Repeat Variant"/>
    <property type="match status" value="1"/>
</dbReference>
<feature type="compositionally biased region" description="Basic and acidic residues" evidence="1">
    <location>
        <begin position="757"/>
        <end position="767"/>
    </location>
</feature>
<feature type="region of interest" description="Disordered" evidence="1">
    <location>
        <begin position="692"/>
        <end position="767"/>
    </location>
</feature>
<gene>
    <name evidence="2" type="ORF">GMRT_14145</name>
</gene>
<sequence>MAQRTPSSSSLSSLFNGNGMIPRSIDELPKKISLLSLLPAFKDVLPEYHPLLFVCKLRQCCRHVRPDEVELRKQKHTALYFCLEYINSLQNVFPEVSIPDFFACVSFNLFRTTPKPPCDEYTWDSDLDTRIDPSWNHLQFVYELLLRFVFAINAPEVTPEYQQVARKYIDSAFVIRLLQLFSCIDPRERDYVKTIIHRIYANFMNLRFFIRNVLKSEVTYFMVSHQQHNGVNEILEILGSVINGFATPLKPEHISFLVQVLIPLHRVMNLSPFFGNLNYCATRFVTKDPSLSAGVVMGILNYWPRLSNVKEASFVSGLRELLIIIEPVNLMTSDISIRAKLRALAATTANGNPQDTTAVRTYAPALPTFPVPKMDITLFGLPPSFLNDLKTLDVYKAIFYYVSQCICSSHYSVAESAIALLTVEPKINDHLHIADEMFWKLISQHGIKVTPTNCLYLYDYHFPYTLCKALHFNRLNHWNNEIRKYSALTLQTLLAEYSIHIEALEDMYFRELIAYERLRADRQAKWDRIACLCDKNLGGDGTLSDEYRRRAFFIDQRDGIGENVDEDVETLSFNEFSFRPDANAVADVDANVEFDHPIKEMSLNPNLVAFDPHRTSFVPGYKQEVVEKGRVALALVPADPVNRLMSCGLKSYGLTATRVRRLVTAVDNEISRLGSDEFSIKDFAVRQGFVTTGETSRQANGQPADGAGQRRAPSARGKGGETHGVNSKLRRRSVIPMSMEVKVARQELNEYVSPGDRVGKETPSEGN</sequence>
<dbReference type="InterPro" id="IPR016024">
    <property type="entry name" value="ARM-type_fold"/>
</dbReference>
<feature type="compositionally biased region" description="Polar residues" evidence="1">
    <location>
        <begin position="692"/>
        <end position="701"/>
    </location>
</feature>
<dbReference type="GO" id="GO:0007165">
    <property type="term" value="P:signal transduction"/>
    <property type="evidence" value="ECO:0007669"/>
    <property type="project" value="InterPro"/>
</dbReference>
<dbReference type="AlphaFoldDB" id="A0A4Z1SMY7"/>
<dbReference type="OrthoDB" id="10264446at2759"/>